<dbReference type="GeneID" id="80918139"/>
<dbReference type="EMBL" id="OX365762">
    <property type="protein sequence ID" value="CAI4038928.1"/>
    <property type="molecule type" value="Genomic_DNA"/>
</dbReference>
<evidence type="ECO:0000313" key="1">
    <source>
        <dbReference type="EMBL" id="CAI4038928.1"/>
    </source>
</evidence>
<accession>A0AA35NHF3</accession>
<reference evidence="1" key="1">
    <citation type="submission" date="2022-10" db="EMBL/GenBank/DDBJ databases">
        <authorList>
            <person name="Byrne P K."/>
        </authorList>
    </citation>
    <scope>NUCLEOTIDE SEQUENCE</scope>
    <source>
        <strain evidence="1">IFO1815</strain>
    </source>
</reference>
<dbReference type="AlphaFoldDB" id="A0AA35NHF3"/>
<sequence length="409" mass="46854">MRCVRSLSQKRGSTAKFAGQDEFNVFDLKAPNSVRIKAFKNAIYQSAMGKIKVNFSPMEVNLITKLVCGLKAGEKKNVKKSLHTKVLFLNKSLLTQRLTDKDILEEMNLAASPINVTIPRDITSQEEKKKNELQLRKAGNMDLHPSKKMHIEELLQSLNLDMNDHEEVYKKLSFYLQNNGDNRTSEDSLKPKNVNIDVKSLKWYLQNIEKKAHRKNVVNEKKKSQTRTYQWKTESFPETVSLTAGNIIFKRKPSLLWKRLQNGLSGFLNINKMEEKAGHSSKVLQGKSILLHSLVNNKGVTLSNNFDYGVFNINFTDLFGVINASGYPPDRALNDINDIESKGWKCVGNLYDNNKIIVFQRNHSFLKKKKIPKRSFIDPKVSLISFTALLASFLAYYKYRLSQSEEAER</sequence>
<keyword evidence="2" id="KW-1185">Reference proteome</keyword>
<evidence type="ECO:0008006" key="3">
    <source>
        <dbReference type="Google" id="ProtNLM"/>
    </source>
</evidence>
<proteinExistence type="predicted"/>
<dbReference type="RefSeq" id="XP_056082043.1">
    <property type="nucleotide sequence ID" value="XM_056222342.1"/>
</dbReference>
<evidence type="ECO:0000313" key="2">
    <source>
        <dbReference type="Proteomes" id="UP001161438"/>
    </source>
</evidence>
<protein>
    <recommendedName>
        <fullName evidence="3">YPL168W-like protein</fullName>
    </recommendedName>
</protein>
<gene>
    <name evidence="1" type="primary">SMKI06G2800</name>
    <name evidence="1" type="ORF">SMKI_06G2800</name>
</gene>
<organism evidence="1 2">
    <name type="scientific">Saccharomyces mikatae IFO 1815</name>
    <dbReference type="NCBI Taxonomy" id="226126"/>
    <lineage>
        <taxon>Eukaryota</taxon>
        <taxon>Fungi</taxon>
        <taxon>Dikarya</taxon>
        <taxon>Ascomycota</taxon>
        <taxon>Saccharomycotina</taxon>
        <taxon>Saccharomycetes</taxon>
        <taxon>Saccharomycetales</taxon>
        <taxon>Saccharomycetaceae</taxon>
        <taxon>Saccharomyces</taxon>
    </lineage>
</organism>
<dbReference type="Proteomes" id="UP001161438">
    <property type="component" value="Chromosome 6"/>
</dbReference>
<name>A0AA35NHF3_SACMI</name>